<keyword evidence="2" id="KW-1185">Reference proteome</keyword>
<dbReference type="Proteomes" id="UP000004105">
    <property type="component" value="Unassembled WGS sequence"/>
</dbReference>
<reference evidence="1 2" key="1">
    <citation type="submission" date="2011-02" db="EMBL/GenBank/DDBJ databases">
        <authorList>
            <person name="Muzny D."/>
            <person name="Qin X."/>
            <person name="Deng J."/>
            <person name="Jiang H."/>
            <person name="Liu Y."/>
            <person name="Qu J."/>
            <person name="Song X.-Z."/>
            <person name="Zhang L."/>
            <person name="Thornton R."/>
            <person name="Coyle M."/>
            <person name="Francisco L."/>
            <person name="Jackson L."/>
            <person name="Javaid M."/>
            <person name="Korchina V."/>
            <person name="Kovar C."/>
            <person name="Mata R."/>
            <person name="Mathew T."/>
            <person name="Ngo R."/>
            <person name="Nguyen L."/>
            <person name="Nguyen N."/>
            <person name="Okwuonu G."/>
            <person name="Ongeri F."/>
            <person name="Pham C."/>
            <person name="Simmons D."/>
            <person name="Wilczek-Boney K."/>
            <person name="Hale W."/>
            <person name="Jakkamsetti A."/>
            <person name="Pham P."/>
            <person name="Ruth R."/>
            <person name="San Lucas F."/>
            <person name="Warren J."/>
            <person name="Zhang J."/>
            <person name="Zhao Z."/>
            <person name="Zhou C."/>
            <person name="Zhu D."/>
            <person name="Lee S."/>
            <person name="Bess C."/>
            <person name="Blankenburg K."/>
            <person name="Forbes L."/>
            <person name="Fu Q."/>
            <person name="Gubbala S."/>
            <person name="Hirani K."/>
            <person name="Jayaseelan J.C."/>
            <person name="Lara F."/>
            <person name="Munidasa M."/>
            <person name="Palculict T."/>
            <person name="Patil S."/>
            <person name="Pu L.-L."/>
            <person name="Saada N."/>
            <person name="Tang L."/>
            <person name="Weissenberger G."/>
            <person name="Zhu Y."/>
            <person name="Hemphill L."/>
            <person name="Shang Y."/>
            <person name="Youmans B."/>
            <person name="Ayvaz T."/>
            <person name="Ross M."/>
            <person name="Santibanez J."/>
            <person name="Aqrawi P."/>
            <person name="Gross S."/>
            <person name="Joshi V."/>
            <person name="Fowler G."/>
            <person name="Nazareth L."/>
            <person name="Reid J."/>
            <person name="Worley K."/>
            <person name="Petrosino J."/>
            <person name="Highlander S."/>
            <person name="Gibbs R."/>
        </authorList>
    </citation>
    <scope>NUCLEOTIDE SEQUENCE [LARGE SCALE GENOMIC DNA]</scope>
    <source>
        <strain evidence="1 2">ATCC BAA-1200</strain>
    </source>
</reference>
<dbReference type="HOGENOM" id="CLU_2220334_0_0_4"/>
<name>F2BCP1_9NEIS</name>
<dbReference type="AlphaFoldDB" id="F2BCP1"/>
<proteinExistence type="predicted"/>
<gene>
    <name evidence="1" type="ORF">HMPREF9123_1466</name>
</gene>
<comment type="caution">
    <text evidence="1">The sequence shown here is derived from an EMBL/GenBank/DDBJ whole genome shotgun (WGS) entry which is preliminary data.</text>
</comment>
<sequence>MIFARLIDDSVLFTDTAESECPVFWLPTGYGTLDKRVPVAPGLAAFMETLAALRELETAYENSGRAIFCDEDGCGFAEAWSQEVRAVVEKYLPEHAAGFCAALDVC</sequence>
<dbReference type="OrthoDB" id="8613326at2"/>
<accession>F2BCP1</accession>
<protein>
    <submittedName>
        <fullName evidence="1">Uncharacterized protein</fullName>
    </submittedName>
</protein>
<dbReference type="EMBL" id="AFAY01000030">
    <property type="protein sequence ID" value="EGF10795.1"/>
    <property type="molecule type" value="Genomic_DNA"/>
</dbReference>
<organism evidence="1 2">
    <name type="scientific">Neisseria bacilliformis ATCC BAA-1200</name>
    <dbReference type="NCBI Taxonomy" id="888742"/>
    <lineage>
        <taxon>Bacteria</taxon>
        <taxon>Pseudomonadati</taxon>
        <taxon>Pseudomonadota</taxon>
        <taxon>Betaproteobacteria</taxon>
        <taxon>Neisseriales</taxon>
        <taxon>Neisseriaceae</taxon>
        <taxon>Neisseria</taxon>
    </lineage>
</organism>
<evidence type="ECO:0000313" key="1">
    <source>
        <dbReference type="EMBL" id="EGF10795.1"/>
    </source>
</evidence>
<evidence type="ECO:0000313" key="2">
    <source>
        <dbReference type="Proteomes" id="UP000004105"/>
    </source>
</evidence>